<dbReference type="EMBL" id="BMAW01031476">
    <property type="protein sequence ID" value="GFU21256.1"/>
    <property type="molecule type" value="Genomic_DNA"/>
</dbReference>
<keyword evidence="4" id="KW-0255">Endonuclease</keyword>
<dbReference type="GO" id="GO:0004519">
    <property type="term" value="F:endonuclease activity"/>
    <property type="evidence" value="ECO:0007669"/>
    <property type="project" value="UniProtKB-KW"/>
</dbReference>
<evidence type="ECO:0000313" key="10">
    <source>
        <dbReference type="Proteomes" id="UP000887013"/>
    </source>
</evidence>
<reference evidence="9" key="1">
    <citation type="submission" date="2020-08" db="EMBL/GenBank/DDBJ databases">
        <title>Multicomponent nature underlies the extraordinary mechanical properties of spider dragline silk.</title>
        <authorList>
            <person name="Kono N."/>
            <person name="Nakamura H."/>
            <person name="Mori M."/>
            <person name="Yoshida Y."/>
            <person name="Ohtoshi R."/>
            <person name="Malay A.D."/>
            <person name="Moran D.A.P."/>
            <person name="Tomita M."/>
            <person name="Numata K."/>
            <person name="Arakawa K."/>
        </authorList>
    </citation>
    <scope>NUCLEOTIDE SEQUENCE</scope>
</reference>
<dbReference type="AlphaFoldDB" id="A0A8X6UHN8"/>
<protein>
    <submittedName>
        <fullName evidence="9">RT_RNaseH_2 domain-containing protein</fullName>
    </submittedName>
</protein>
<keyword evidence="6" id="KW-0695">RNA-directed DNA polymerase</keyword>
<evidence type="ECO:0000256" key="3">
    <source>
        <dbReference type="ARBA" id="ARBA00022722"/>
    </source>
</evidence>
<dbReference type="GO" id="GO:0003964">
    <property type="term" value="F:RNA-directed DNA polymerase activity"/>
    <property type="evidence" value="ECO:0007669"/>
    <property type="project" value="UniProtKB-KW"/>
</dbReference>
<dbReference type="Pfam" id="PF17917">
    <property type="entry name" value="RT_RNaseH"/>
    <property type="match status" value="1"/>
</dbReference>
<keyword evidence="7" id="KW-0812">Transmembrane</keyword>
<keyword evidence="7" id="KW-0472">Membrane</keyword>
<accession>A0A8X6UHN8</accession>
<evidence type="ECO:0000256" key="1">
    <source>
        <dbReference type="ARBA" id="ARBA00022679"/>
    </source>
</evidence>
<keyword evidence="1" id="KW-0808">Transferase</keyword>
<name>A0A8X6UHN8_NEPPI</name>
<dbReference type="GO" id="GO:0016787">
    <property type="term" value="F:hydrolase activity"/>
    <property type="evidence" value="ECO:0007669"/>
    <property type="project" value="UniProtKB-KW"/>
</dbReference>
<dbReference type="InterPro" id="IPR043502">
    <property type="entry name" value="DNA/RNA_pol_sf"/>
</dbReference>
<comment type="caution">
    <text evidence="9">The sequence shown here is derived from an EMBL/GenBank/DDBJ whole genome shotgun (WGS) entry which is preliminary data.</text>
</comment>
<evidence type="ECO:0000256" key="7">
    <source>
        <dbReference type="SAM" id="Phobius"/>
    </source>
</evidence>
<feature type="transmembrane region" description="Helical" evidence="7">
    <location>
        <begin position="6"/>
        <end position="31"/>
    </location>
</feature>
<dbReference type="InterPro" id="IPR041373">
    <property type="entry name" value="RT_RNaseH"/>
</dbReference>
<keyword evidence="7" id="KW-1133">Transmembrane helix</keyword>
<feature type="domain" description="Reverse transcriptase RNase H-like" evidence="8">
    <location>
        <begin position="35"/>
        <end position="112"/>
    </location>
</feature>
<gene>
    <name evidence="9" type="primary">AVEN_58119_1</name>
    <name evidence="9" type="ORF">NPIL_223971</name>
</gene>
<keyword evidence="10" id="KW-1185">Reference proteome</keyword>
<evidence type="ECO:0000313" key="9">
    <source>
        <dbReference type="EMBL" id="GFU21256.1"/>
    </source>
</evidence>
<evidence type="ECO:0000256" key="4">
    <source>
        <dbReference type="ARBA" id="ARBA00022759"/>
    </source>
</evidence>
<dbReference type="SUPFAM" id="SSF56672">
    <property type="entry name" value="DNA/RNA polymerases"/>
    <property type="match status" value="1"/>
</dbReference>
<organism evidence="9 10">
    <name type="scientific">Nephila pilipes</name>
    <name type="common">Giant wood spider</name>
    <name type="synonym">Nephila maculata</name>
    <dbReference type="NCBI Taxonomy" id="299642"/>
    <lineage>
        <taxon>Eukaryota</taxon>
        <taxon>Metazoa</taxon>
        <taxon>Ecdysozoa</taxon>
        <taxon>Arthropoda</taxon>
        <taxon>Chelicerata</taxon>
        <taxon>Arachnida</taxon>
        <taxon>Araneae</taxon>
        <taxon>Araneomorphae</taxon>
        <taxon>Entelegynae</taxon>
        <taxon>Araneoidea</taxon>
        <taxon>Nephilidae</taxon>
        <taxon>Nephila</taxon>
    </lineage>
</organism>
<proteinExistence type="predicted"/>
<keyword evidence="5" id="KW-0378">Hydrolase</keyword>
<keyword evidence="2" id="KW-0548">Nucleotidyltransferase</keyword>
<dbReference type="OrthoDB" id="7305312at2759"/>
<evidence type="ECO:0000256" key="6">
    <source>
        <dbReference type="ARBA" id="ARBA00022918"/>
    </source>
</evidence>
<evidence type="ECO:0000256" key="2">
    <source>
        <dbReference type="ARBA" id="ARBA00022695"/>
    </source>
</evidence>
<evidence type="ECO:0000259" key="8">
    <source>
        <dbReference type="Pfam" id="PF17917"/>
    </source>
</evidence>
<sequence>MTNSAHLRLIIITISLTEITIITISLTLVCFKQALPTFVETDPSYSGLDVVLSQGQNGKHRVIQYASCTLTNKLCTALHWALSETFRLYLLGHKIELITDNYASAYVVAKSSIKRKFA</sequence>
<dbReference type="Proteomes" id="UP000887013">
    <property type="component" value="Unassembled WGS sequence"/>
</dbReference>
<keyword evidence="3" id="KW-0540">Nuclease</keyword>
<evidence type="ECO:0000256" key="5">
    <source>
        <dbReference type="ARBA" id="ARBA00022801"/>
    </source>
</evidence>